<dbReference type="GO" id="GO:0009887">
    <property type="term" value="P:animal organ morphogenesis"/>
    <property type="evidence" value="ECO:0007669"/>
    <property type="project" value="TreeGrafter"/>
</dbReference>
<dbReference type="GO" id="GO:0034446">
    <property type="term" value="P:substrate adhesion-dependent cell spreading"/>
    <property type="evidence" value="ECO:0007669"/>
    <property type="project" value="TreeGrafter"/>
</dbReference>
<dbReference type="Pfam" id="PF24999">
    <property type="entry name" value="LAMB4"/>
    <property type="match status" value="1"/>
</dbReference>
<evidence type="ECO:0000256" key="14">
    <source>
        <dbReference type="SAM" id="MobiDB-lite"/>
    </source>
</evidence>
<dbReference type="PRINTS" id="PR00011">
    <property type="entry name" value="EGFLAMININ"/>
</dbReference>
<dbReference type="Gene3D" id="2.10.25.10">
    <property type="entry name" value="Laminin"/>
    <property type="match status" value="11"/>
</dbReference>
<feature type="disulfide bond" evidence="12">
    <location>
        <begin position="1230"/>
        <end position="1244"/>
    </location>
</feature>
<evidence type="ECO:0000256" key="9">
    <source>
        <dbReference type="ARBA" id="ARBA00023157"/>
    </source>
</evidence>
<dbReference type="PROSITE" id="PS51116">
    <property type="entry name" value="LAMININ_IVB"/>
    <property type="match status" value="1"/>
</dbReference>
<feature type="compositionally biased region" description="Polar residues" evidence="14">
    <location>
        <begin position="34"/>
        <end position="47"/>
    </location>
</feature>
<evidence type="ECO:0000256" key="12">
    <source>
        <dbReference type="PROSITE-ProRule" id="PRU00460"/>
    </source>
</evidence>
<dbReference type="Proteomes" id="UP001219934">
    <property type="component" value="Unassembled WGS sequence"/>
</dbReference>
<dbReference type="PANTHER" id="PTHR10574">
    <property type="entry name" value="NETRIN/LAMININ-RELATED"/>
    <property type="match status" value="1"/>
</dbReference>
<feature type="domain" description="Laminin N-terminal" evidence="17">
    <location>
        <begin position="333"/>
        <end position="586"/>
    </location>
</feature>
<feature type="region of interest" description="Disordered" evidence="14">
    <location>
        <begin position="1964"/>
        <end position="2016"/>
    </location>
</feature>
<feature type="disulfide bond" evidence="12">
    <location>
        <begin position="1436"/>
        <end position="1445"/>
    </location>
</feature>
<dbReference type="FunFam" id="2.10.25.10:FF:000188">
    <property type="entry name" value="Laminin subunit gamma 2"/>
    <property type="match status" value="1"/>
</dbReference>
<keyword evidence="9 12" id="KW-1015">Disulfide bond</keyword>
<feature type="disulfide bond" evidence="12">
    <location>
        <begin position="1108"/>
        <end position="1125"/>
    </location>
</feature>
<feature type="disulfide bond" evidence="12">
    <location>
        <begin position="1330"/>
        <end position="1339"/>
    </location>
</feature>
<dbReference type="Gene3D" id="2.170.300.10">
    <property type="entry name" value="Tie2 ligand-binding domain superfamily"/>
    <property type="match status" value="1"/>
</dbReference>
<feature type="domain" description="Laminin IV type B" evidence="16">
    <location>
        <begin position="856"/>
        <end position="1100"/>
    </location>
</feature>
<feature type="disulfide bond" evidence="12">
    <location>
        <begin position="1387"/>
        <end position="1396"/>
    </location>
</feature>
<dbReference type="InterPro" id="IPR056863">
    <property type="entry name" value="LMN_ATRN_NET-like_EGF"/>
</dbReference>
<feature type="compositionally biased region" description="Basic and acidic residues" evidence="14">
    <location>
        <begin position="123"/>
        <end position="143"/>
    </location>
</feature>
<keyword evidence="2" id="KW-0964">Secreted</keyword>
<dbReference type="SUPFAM" id="SSF57196">
    <property type="entry name" value="EGF/Laminin"/>
    <property type="match status" value="12"/>
</dbReference>
<evidence type="ECO:0000256" key="4">
    <source>
        <dbReference type="ARBA" id="ARBA00022729"/>
    </source>
</evidence>
<comment type="caution">
    <text evidence="18">The sequence shown here is derived from an EMBL/GenBank/DDBJ whole genome shotgun (WGS) entry which is preliminary data.</text>
</comment>
<dbReference type="GO" id="GO:0070831">
    <property type="term" value="P:basement membrane assembly"/>
    <property type="evidence" value="ECO:0007669"/>
    <property type="project" value="TreeGrafter"/>
</dbReference>
<feature type="region of interest" description="Disordered" evidence="14">
    <location>
        <begin position="1767"/>
        <end position="1787"/>
    </location>
</feature>
<feature type="disulfide bond" evidence="12">
    <location>
        <begin position="1463"/>
        <end position="1475"/>
    </location>
</feature>
<dbReference type="CDD" id="cd00055">
    <property type="entry name" value="EGF_Lam"/>
    <property type="match status" value="12"/>
</dbReference>
<dbReference type="FunFam" id="2.10.25.10:FF:000145">
    <property type="entry name" value="Laminin subunit beta 1"/>
    <property type="match status" value="1"/>
</dbReference>
<evidence type="ECO:0000256" key="2">
    <source>
        <dbReference type="ARBA" id="ARBA00022525"/>
    </source>
</evidence>
<keyword evidence="10" id="KW-0325">Glycoprotein</keyword>
<feature type="disulfide bond" evidence="12">
    <location>
        <begin position="1465"/>
        <end position="1482"/>
    </location>
</feature>
<dbReference type="PANTHER" id="PTHR10574:SF279">
    <property type="entry name" value="LAMININ SUBUNIT BETA 4"/>
    <property type="match status" value="1"/>
</dbReference>
<dbReference type="InterPro" id="IPR002049">
    <property type="entry name" value="LE_dom"/>
</dbReference>
<evidence type="ECO:0000259" key="15">
    <source>
        <dbReference type="PROSITE" id="PS50027"/>
    </source>
</evidence>
<feature type="domain" description="Laminin EGF-like" evidence="15">
    <location>
        <begin position="1358"/>
        <end position="1414"/>
    </location>
</feature>
<evidence type="ECO:0000313" key="18">
    <source>
        <dbReference type="EMBL" id="KAJ4948502.1"/>
    </source>
</evidence>
<dbReference type="SMART" id="SM00180">
    <property type="entry name" value="EGF_Lam"/>
    <property type="match status" value="13"/>
</dbReference>
<dbReference type="GO" id="GO:0016477">
    <property type="term" value="P:cell migration"/>
    <property type="evidence" value="ECO:0007669"/>
    <property type="project" value="TreeGrafter"/>
</dbReference>
<feature type="disulfide bond" evidence="12">
    <location>
        <begin position="1174"/>
        <end position="1183"/>
    </location>
</feature>
<dbReference type="GO" id="GO:0009888">
    <property type="term" value="P:tissue development"/>
    <property type="evidence" value="ECO:0007669"/>
    <property type="project" value="TreeGrafter"/>
</dbReference>
<dbReference type="EMBL" id="JAPTMU010000001">
    <property type="protein sequence ID" value="KAJ4948502.1"/>
    <property type="molecule type" value="Genomic_DNA"/>
</dbReference>
<feature type="domain" description="Laminin EGF-like" evidence="15">
    <location>
        <begin position="1106"/>
        <end position="1153"/>
    </location>
</feature>
<dbReference type="Pfam" id="PF21199">
    <property type="entry name" value="LAMININ_IV_B"/>
    <property type="match status" value="1"/>
</dbReference>
<dbReference type="InterPro" id="IPR056558">
    <property type="entry name" value="LAMB1-4_helical"/>
</dbReference>
<protein>
    <submittedName>
        <fullName evidence="18">Uncharacterized protein</fullName>
    </submittedName>
</protein>
<feature type="region of interest" description="Disordered" evidence="14">
    <location>
        <begin position="198"/>
        <end position="264"/>
    </location>
</feature>
<keyword evidence="11 12" id="KW-0424">Laminin EGF-like domain</keyword>
<comment type="subcellular location">
    <subcellularLocation>
        <location evidence="1">Secreted</location>
        <location evidence="1">Extracellular space</location>
        <location evidence="1">Extracellular matrix</location>
        <location evidence="1">Basement membrane</location>
    </subcellularLocation>
</comment>
<comment type="caution">
    <text evidence="12">Lacks conserved residue(s) required for the propagation of feature annotation.</text>
</comment>
<feature type="domain" description="Laminin EGF-like" evidence="15">
    <location>
        <begin position="587"/>
        <end position="653"/>
    </location>
</feature>
<sequence length="2016" mass="223950">MIAAWVSSEKLDRHVKCAIMFPRGPCAISIVVQSEEQQQKAESPSESTKVHQRPSESTRDHQRPSESTRDHQRPSDTTRDHQSPPETTRDHQSPPETIRDHQIPPETIRDHQIPPETIRVHQRPSETTRVHQRPSDTTRDHQSPSETIRAHQRPPETIRDHQMTQLNMFLVFFVVARLQDPWNPQELQDPQELQNPQDFQGLKDLQDPRDLKDLPDFNDIQDFHDPWDPNDPLDLRDFQDPQNPQYLQDPQDLQDSQRPDGGSSCSAVSLLHMWSGGPRELLHPGIPGERFDSEGSYFLFLSVWVPHVSRIRSVSCSSLCGFLMYRGFCVCQEDQKCFLFLSVWVPHVSRIRSVSCSSLCGFLMYRGFCVCQEDQKCFLFLSVWVPHEDQKCFLCDSRLLDSSYSNPDSHRVENLITTFDPDRKLRWWQSENGVHGVSVRLDLETMFQFSHLVLTFKSFRPAAMLVERSQDFGRSWKVFRYFSEDCSLHFPSVSNQPAGGIEDVVCDGRYSGPEPSTEGEVVLKALDPIFHIENPYAANVQDLFTLTNIRVNFTRLFTLGDTLSRRRRNPRDKYYYAVYDMVVRGSCFCHGHAHRCRPVDGGRGDVFTQSGMVHGQCVCQHNTAGENCDRCRDFHHDSPWRPGGATTAGLCRRCHCHGHSDSCHFDAARFEATGRASGGVCDACRHHRAGPQCELCGDFLYRDPQRAPEDPHACIPCDCDPAGSLSGGLCEAASGRCVCKENIEGRRCDSCKPGFFNRRQDDPAGCQACRCHVLGSLSCDQLTGSCECDHLARGPLCDQCPAGFWGLGVSGYRCSPCDCDIGGAHSTTCSPEDGQCQCLPNMGGRRCSEPTAGHFLPPLDYFLYELSPLVLPRCEQIYREQGYEFKVRDGVVILVRRTRRAGRRRRQNLPLEPGHALQIIPRQRAGGQLITWTGLGFVRVLEGAGLRFTVDNLPSSMDYQLVIRYEPESPSDWLASVSAITGSPGNGGCRGDPKGSRTLILPGNSRGGVLDSPLCLNADARYLVDVIFNKQPDGSNSNSILIDSMGLIPSIESVQDFCSQTDLDSFRRFRCIGLAAELDPQEGLPEVCEGLVKSMSARIHRGAVRCRCNAAGSLSPSCSKLGGVCECKPNVIGRCCDACAPLTFGFGPDGCQPCECHAAGSDPLCEQVRGQCSCRRDVAGRRCDRCRKGFWGFPLCRPCECNGLSDKCEEDTGECVECREDAAGPHCDRCMEGFYGDPVSRRPCEPCLCPGVQGSGRFFATSCRPDPESLSLSCDCRPGHSAPRCDRCSPGFYGDLRSPGAGCERCLCNNNIAPEERDACDAVTGVCQRCLHGTGGEHCQHCRAGYYGDALLQDCKECTCERRGTEVTQCPEGSPCVCDPQTGQCPCRGGVQGILCDQCEDEYWNLGGGAGCQPCSCDTANAFSNTCNKVTGQCPCHAEFGGRQCDECGENHFGNPDLQCFSCDCNLEGTEPPSCDPETGECLCREGVSGIFCDECSPGYDSAFPLCAPCHTCGALWAQQVEDVQRAAHTMRRFIPLHDDQRPTGGRPEQRMLQLQAALHLLGNLTGDSPPRVEQVEQLRARVGKLQDGLDQNRILMDPSALLHTELDNIGLEFKKLLNNLKDKTFTDQSAGDMEDEEGLLDEIQNQHRAFILDDKKVRKAITAVEESMDTRQEVKRRLSACSRSDLEPLERRVLDMRVGDLNRRVCGASGPDGCSGCGGALCALNLGGRKCGGPNCDGAFPVSQEASETADGVKDKLSTLPKALQDANTKAEDELDRLRPSDPDDPTHWKLRLQHLDPPSKQDIITIDDATREAQLTRGKAKDLQDQINSNIDTLQREKDKTKALLQRVRDYLIDEMVPPEDIEKMARAVLDIKLPRSPSHQDSLENLEDHARTAHDLLKDARELKERTETVDLIGISRDLYEAERAQDKANDQLDTSTGDRDRTRDQIQDMRDKLEDMETKLMSRRPEDLQDQIQALKEKTDQNRETAGGAGETAESAVKQSADTQPVGDMLTG</sequence>
<evidence type="ECO:0000256" key="7">
    <source>
        <dbReference type="ARBA" id="ARBA00022889"/>
    </source>
</evidence>
<feature type="coiled-coil region" evidence="13">
    <location>
        <begin position="1808"/>
        <end position="1853"/>
    </location>
</feature>
<feature type="domain" description="Laminin EGF-like" evidence="15">
    <location>
        <begin position="769"/>
        <end position="816"/>
    </location>
</feature>
<evidence type="ECO:0000259" key="16">
    <source>
        <dbReference type="PROSITE" id="PS51116"/>
    </source>
</evidence>
<feature type="domain" description="Laminin EGF-like" evidence="15">
    <location>
        <begin position="1306"/>
        <end position="1357"/>
    </location>
</feature>
<feature type="disulfide bond" evidence="12">
    <location>
        <begin position="1218"/>
        <end position="1227"/>
    </location>
</feature>
<keyword evidence="3" id="KW-0272">Extracellular matrix</keyword>
<dbReference type="GO" id="GO:0007411">
    <property type="term" value="P:axon guidance"/>
    <property type="evidence" value="ECO:0007669"/>
    <property type="project" value="TreeGrafter"/>
</dbReference>
<dbReference type="InterPro" id="IPR000742">
    <property type="entry name" value="EGF"/>
</dbReference>
<feature type="domain" description="Laminin EGF-like" evidence="15">
    <location>
        <begin position="1154"/>
        <end position="1198"/>
    </location>
</feature>
<keyword evidence="4" id="KW-0732">Signal</keyword>
<feature type="compositionally biased region" description="Basic and acidic residues" evidence="14">
    <location>
        <begin position="53"/>
        <end position="113"/>
    </location>
</feature>
<feature type="disulfide bond" evidence="12">
    <location>
        <begin position="1415"/>
        <end position="1427"/>
    </location>
</feature>
<dbReference type="SMART" id="SM00181">
    <property type="entry name" value="EGF"/>
    <property type="match status" value="8"/>
</dbReference>
<dbReference type="InterPro" id="IPR056860">
    <property type="entry name" value="LAMB4_dom"/>
</dbReference>
<keyword evidence="6" id="KW-0084">Basement membrane</keyword>
<keyword evidence="8 13" id="KW-0175">Coiled coil</keyword>
<dbReference type="PROSITE" id="PS01248">
    <property type="entry name" value="EGF_LAM_1"/>
    <property type="match status" value="4"/>
</dbReference>
<dbReference type="Pfam" id="PF23219">
    <property type="entry name" value="LAMB1"/>
    <property type="match status" value="1"/>
</dbReference>
<dbReference type="FunFam" id="2.10.25.10:FF:000209">
    <property type="entry name" value="Laminin subunit alpha 5"/>
    <property type="match status" value="1"/>
</dbReference>
<accession>A0AAD6BRF8</accession>
<feature type="compositionally biased region" description="Low complexity" evidence="14">
    <location>
        <begin position="240"/>
        <end position="260"/>
    </location>
</feature>
<feature type="domain" description="Laminin EGF-like" evidence="15">
    <location>
        <begin position="1463"/>
        <end position="1509"/>
    </location>
</feature>
<feature type="domain" description="Laminin EGF-like" evidence="15">
    <location>
        <begin position="1199"/>
        <end position="1246"/>
    </location>
</feature>
<evidence type="ECO:0000256" key="5">
    <source>
        <dbReference type="ARBA" id="ARBA00022737"/>
    </source>
</evidence>
<feature type="disulfide bond" evidence="12">
    <location>
        <begin position="800"/>
        <end position="814"/>
    </location>
</feature>
<dbReference type="SMART" id="SM00136">
    <property type="entry name" value="LamNT"/>
    <property type="match status" value="1"/>
</dbReference>
<feature type="domain" description="Laminin EGF-like" evidence="15">
    <location>
        <begin position="1415"/>
        <end position="1462"/>
    </location>
</feature>
<feature type="disulfide bond" evidence="12">
    <location>
        <begin position="788"/>
        <end position="797"/>
    </location>
</feature>
<evidence type="ECO:0000256" key="8">
    <source>
        <dbReference type="ARBA" id="ARBA00023054"/>
    </source>
</evidence>
<feature type="disulfide bond" evidence="12">
    <location>
        <begin position="1106"/>
        <end position="1118"/>
    </location>
</feature>
<dbReference type="FunFam" id="2.10.25.10:FF:000130">
    <property type="entry name" value="Laminin subunit beta 1"/>
    <property type="match status" value="1"/>
</dbReference>
<evidence type="ECO:0000313" key="19">
    <source>
        <dbReference type="Proteomes" id="UP001219934"/>
    </source>
</evidence>
<dbReference type="FunFam" id="2.10.25.10:FF:000135">
    <property type="entry name" value="Laminin subunit beta 4"/>
    <property type="match status" value="1"/>
</dbReference>
<keyword evidence="19" id="KW-1185">Reference proteome</keyword>
<gene>
    <name evidence="18" type="ORF">JOQ06_020036</name>
</gene>
<dbReference type="Gene3D" id="2.60.120.260">
    <property type="entry name" value="Galactose-binding domain-like"/>
    <property type="match status" value="1"/>
</dbReference>
<evidence type="ECO:0000256" key="3">
    <source>
        <dbReference type="ARBA" id="ARBA00022530"/>
    </source>
</evidence>
<dbReference type="Pfam" id="PF00053">
    <property type="entry name" value="EGF_laminin"/>
    <property type="match status" value="12"/>
</dbReference>
<evidence type="ECO:0000259" key="17">
    <source>
        <dbReference type="PROSITE" id="PS51117"/>
    </source>
</evidence>
<name>A0AAD6BRF8_9TELE</name>
<organism evidence="18 19">
    <name type="scientific">Pogonophryne albipinna</name>
    <dbReference type="NCBI Taxonomy" id="1090488"/>
    <lineage>
        <taxon>Eukaryota</taxon>
        <taxon>Metazoa</taxon>
        <taxon>Chordata</taxon>
        <taxon>Craniata</taxon>
        <taxon>Vertebrata</taxon>
        <taxon>Euteleostomi</taxon>
        <taxon>Actinopterygii</taxon>
        <taxon>Neopterygii</taxon>
        <taxon>Teleostei</taxon>
        <taxon>Neoteleostei</taxon>
        <taxon>Acanthomorphata</taxon>
        <taxon>Eupercaria</taxon>
        <taxon>Perciformes</taxon>
        <taxon>Notothenioidei</taxon>
        <taxon>Pogonophryne</taxon>
    </lineage>
</organism>
<keyword evidence="5" id="KW-0677">Repeat</keyword>
<dbReference type="Pfam" id="PF24973">
    <property type="entry name" value="EGF_LMN_ATRN"/>
    <property type="match status" value="1"/>
</dbReference>
<dbReference type="InterPro" id="IPR013015">
    <property type="entry name" value="Laminin_IV_B"/>
</dbReference>
<feature type="disulfide bond" evidence="12">
    <location>
        <begin position="1127"/>
        <end position="1136"/>
    </location>
</feature>
<feature type="compositionally biased region" description="Basic and acidic residues" evidence="14">
    <location>
        <begin position="204"/>
        <end position="239"/>
    </location>
</feature>
<dbReference type="InterPro" id="IPR008211">
    <property type="entry name" value="Laminin_N"/>
</dbReference>
<evidence type="ECO:0000256" key="11">
    <source>
        <dbReference type="ARBA" id="ARBA00023292"/>
    </source>
</evidence>
<dbReference type="GO" id="GO:0043256">
    <property type="term" value="C:laminin complex"/>
    <property type="evidence" value="ECO:0007669"/>
    <property type="project" value="TreeGrafter"/>
</dbReference>
<evidence type="ECO:0000256" key="1">
    <source>
        <dbReference type="ARBA" id="ARBA00004302"/>
    </source>
</evidence>
<feature type="disulfide bond" evidence="12">
    <location>
        <begin position="1484"/>
        <end position="1493"/>
    </location>
</feature>
<evidence type="ECO:0000256" key="6">
    <source>
        <dbReference type="ARBA" id="ARBA00022869"/>
    </source>
</evidence>
<dbReference type="Pfam" id="PF00055">
    <property type="entry name" value="Laminin_N"/>
    <property type="match status" value="1"/>
</dbReference>
<feature type="compositionally biased region" description="Basic and acidic residues" evidence="14">
    <location>
        <begin position="1770"/>
        <end position="1787"/>
    </location>
</feature>
<dbReference type="FunFam" id="2.10.25.10:FF:000011">
    <property type="entry name" value="Cadherin EGF LAG seven-pass G-type receptor"/>
    <property type="match status" value="1"/>
</dbReference>
<feature type="domain" description="Laminin EGF-like" evidence="15">
    <location>
        <begin position="717"/>
        <end position="768"/>
    </location>
</feature>
<keyword evidence="7" id="KW-0130">Cell adhesion</keyword>
<feature type="disulfide bond" evidence="12">
    <location>
        <begin position="619"/>
        <end position="628"/>
    </location>
</feature>
<feature type="region of interest" description="Disordered" evidence="14">
    <location>
        <begin position="1928"/>
        <end position="1950"/>
    </location>
</feature>
<dbReference type="PROSITE" id="PS51117">
    <property type="entry name" value="LAMININ_NTER"/>
    <property type="match status" value="1"/>
</dbReference>
<feature type="disulfide bond" evidence="12">
    <location>
        <begin position="1417"/>
        <end position="1434"/>
    </location>
</feature>
<evidence type="ECO:0000256" key="10">
    <source>
        <dbReference type="ARBA" id="ARBA00023180"/>
    </source>
</evidence>
<dbReference type="PROSITE" id="PS50027">
    <property type="entry name" value="EGF_LAM_2"/>
    <property type="match status" value="10"/>
</dbReference>
<feature type="disulfide bond" evidence="12">
    <location>
        <begin position="739"/>
        <end position="748"/>
    </location>
</feature>
<dbReference type="FunFam" id="2.10.25.10:FF:000084">
    <property type="entry name" value="Laminin subunit alpha 3"/>
    <property type="match status" value="1"/>
</dbReference>
<dbReference type="InterPro" id="IPR050440">
    <property type="entry name" value="Laminin/Netrin_ECM"/>
</dbReference>
<feature type="region of interest" description="Disordered" evidence="14">
    <location>
        <begin position="34"/>
        <end position="156"/>
    </location>
</feature>
<reference evidence="18" key="1">
    <citation type="submission" date="2022-11" db="EMBL/GenBank/DDBJ databases">
        <title>Chromosome-level genome of Pogonophryne albipinna.</title>
        <authorList>
            <person name="Jo E."/>
        </authorList>
    </citation>
    <scope>NUCLEOTIDE SEQUENCE</scope>
    <source>
        <strain evidence="18">SGF0006</strain>
        <tissue evidence="18">Muscle</tissue>
    </source>
</reference>
<evidence type="ECO:0000256" key="13">
    <source>
        <dbReference type="SAM" id="Coils"/>
    </source>
</evidence>
<proteinExistence type="predicted"/>